<dbReference type="AlphaFoldDB" id="A0A7S7NXT8"/>
<evidence type="ECO:0000313" key="2">
    <source>
        <dbReference type="EMBL" id="QOY91757.1"/>
    </source>
</evidence>
<evidence type="ECO:0008006" key="4">
    <source>
        <dbReference type="Google" id="ProtNLM"/>
    </source>
</evidence>
<organism evidence="2 3">
    <name type="scientific">Paludibaculum fermentans</name>
    <dbReference type="NCBI Taxonomy" id="1473598"/>
    <lineage>
        <taxon>Bacteria</taxon>
        <taxon>Pseudomonadati</taxon>
        <taxon>Acidobacteriota</taxon>
        <taxon>Terriglobia</taxon>
        <taxon>Bryobacterales</taxon>
        <taxon>Bryobacteraceae</taxon>
        <taxon>Paludibaculum</taxon>
    </lineage>
</organism>
<protein>
    <recommendedName>
        <fullName evidence="4">Adenylate cyclase</fullName>
    </recommendedName>
</protein>
<name>A0A7S7NXT8_PALFE</name>
<proteinExistence type="predicted"/>
<gene>
    <name evidence="2" type="ORF">IRI77_17995</name>
</gene>
<dbReference type="Proteomes" id="UP000593892">
    <property type="component" value="Chromosome"/>
</dbReference>
<dbReference type="RefSeq" id="WP_194453411.1">
    <property type="nucleotide sequence ID" value="NZ_CP063849.1"/>
</dbReference>
<evidence type="ECO:0000313" key="3">
    <source>
        <dbReference type="Proteomes" id="UP000593892"/>
    </source>
</evidence>
<dbReference type="EMBL" id="CP063849">
    <property type="protein sequence ID" value="QOY91757.1"/>
    <property type="molecule type" value="Genomic_DNA"/>
</dbReference>
<sequence>MNVNPALITAEAKRLALSRVLQSDIFARADQLKRFLSYVCEMEITGHAGEITEYRIGLEALGKSEDYSTADDTSVRNRAYTLRKKLEKFYEDEDPDAPLRIEFVKGTYVPRFVEPGSALHDHGDHLPAASNGHTPPVTRPWYRRLAVPVLMLAVGIVVGAIAAEWTGRSASATAGKVDPIVREAWGSFLRNREPVIISLGTPAQLTLLPFNIKMEWQPELPEFEAPPQLFPWYVRHHRLFSGKKLYMTPDVNSPHFGDVLGATTVIRILTAAGTPYKLLPERVISTALLNSRDSILFGVPYKSEAVLKLFEKTPFQFTYQSEMRDVEITYQAAPGAALRVYSPKRDERNDRVESYSLITVMPRDPSDEKAGRVIAFSGDPSAGAAAAAEFFSSPQYLSDLKQRFAAAGHSTWPVAYQVLVRCKIDANLPASMAYEAHAILNIR</sequence>
<keyword evidence="1" id="KW-0472">Membrane</keyword>
<evidence type="ECO:0000256" key="1">
    <source>
        <dbReference type="SAM" id="Phobius"/>
    </source>
</evidence>
<reference evidence="2 3" key="1">
    <citation type="submission" date="2020-10" db="EMBL/GenBank/DDBJ databases">
        <title>Complete genome sequence of Paludibaculum fermentans P105T, a facultatively anaerobic acidobacterium capable of dissimilatory Fe(III) reduction.</title>
        <authorList>
            <person name="Dedysh S.N."/>
            <person name="Beletsky A.V."/>
            <person name="Kulichevskaya I.S."/>
            <person name="Mardanov A.V."/>
            <person name="Ravin N.V."/>
        </authorList>
    </citation>
    <scope>NUCLEOTIDE SEQUENCE [LARGE SCALE GENOMIC DNA]</scope>
    <source>
        <strain evidence="2 3">P105</strain>
    </source>
</reference>
<feature type="transmembrane region" description="Helical" evidence="1">
    <location>
        <begin position="145"/>
        <end position="163"/>
    </location>
</feature>
<dbReference type="KEGG" id="pfer:IRI77_17995"/>
<accession>A0A7S7NXT8</accession>
<keyword evidence="1" id="KW-0812">Transmembrane</keyword>
<keyword evidence="3" id="KW-1185">Reference proteome</keyword>
<keyword evidence="1" id="KW-1133">Transmembrane helix</keyword>